<dbReference type="Proteomes" id="UP001595859">
    <property type="component" value="Unassembled WGS sequence"/>
</dbReference>
<dbReference type="Gene3D" id="3.10.290.30">
    <property type="entry name" value="MM3350-like"/>
    <property type="match status" value="1"/>
</dbReference>
<dbReference type="RefSeq" id="WP_378056525.1">
    <property type="nucleotide sequence ID" value="NZ_JBHSIS010000006.1"/>
</dbReference>
<protein>
    <submittedName>
        <fullName evidence="2">Plasmid pRiA4b ORF-3 family protein</fullName>
    </submittedName>
</protein>
<sequence>MKSELVEQVRAFVSWVGAGRKLTQTGRVTMTDARVLVELLGTGDVLDPAIGDHVYRTGSSRELYNLTLVVEWAKVARLVRKLGNKLVPVKKNAALLDDEWALWLTLFTTFDRMGEAFLPAGVSESPLRPEFASGSRMMLTSLYQADQPVGRLCAMAWEVATAPYVLDDATEFQLGLWRRCNDRDTECVLDALRRLGAVTIEDETAALTDLGRSGMRRLLDEPEPGDPAYQLRITLVEADDPPVWRRVLVPATIRLDRLHEVVQATMGWQNAHLHAFSDGQTSYGVPDPELGFHDEHATKLNDLVAPGERLEYTYDFGDCWDHEILVEEATVAESGQRYPRCVAGQGACPPEDCGGVGGYRQLAEILADPGHEEHRSMLDWFGLDSPARFDPARFDPDEANRRLTVASHAGFITFRR</sequence>
<dbReference type="Pfam" id="PF07929">
    <property type="entry name" value="PRiA4_ORF3"/>
    <property type="match status" value="1"/>
</dbReference>
<evidence type="ECO:0000259" key="1">
    <source>
        <dbReference type="Pfam" id="PF07929"/>
    </source>
</evidence>
<dbReference type="InterPro" id="IPR024047">
    <property type="entry name" value="MM3350-like_sf"/>
</dbReference>
<dbReference type="EMBL" id="JBHSIS010000006">
    <property type="protein sequence ID" value="MFC4854594.1"/>
    <property type="molecule type" value="Genomic_DNA"/>
</dbReference>
<dbReference type="PANTHER" id="PTHR41878:SF1">
    <property type="entry name" value="TNPR PROTEIN"/>
    <property type="match status" value="1"/>
</dbReference>
<accession>A0ABV9S0Z0</accession>
<comment type="caution">
    <text evidence="2">The sequence shown here is derived from an EMBL/GenBank/DDBJ whole genome shotgun (WGS) entry which is preliminary data.</text>
</comment>
<feature type="domain" description="Plasmid pRiA4b Orf3-like" evidence="1">
    <location>
        <begin position="228"/>
        <end position="398"/>
    </location>
</feature>
<evidence type="ECO:0000313" key="2">
    <source>
        <dbReference type="EMBL" id="MFC4854594.1"/>
    </source>
</evidence>
<keyword evidence="3" id="KW-1185">Reference proteome</keyword>
<proteinExistence type="predicted"/>
<evidence type="ECO:0000313" key="3">
    <source>
        <dbReference type="Proteomes" id="UP001595859"/>
    </source>
</evidence>
<dbReference type="SUPFAM" id="SSF159941">
    <property type="entry name" value="MM3350-like"/>
    <property type="match status" value="1"/>
</dbReference>
<reference evidence="3" key="1">
    <citation type="journal article" date="2019" name="Int. J. Syst. Evol. Microbiol.">
        <title>The Global Catalogue of Microorganisms (GCM) 10K type strain sequencing project: providing services to taxonomists for standard genome sequencing and annotation.</title>
        <authorList>
            <consortium name="The Broad Institute Genomics Platform"/>
            <consortium name="The Broad Institute Genome Sequencing Center for Infectious Disease"/>
            <person name="Wu L."/>
            <person name="Ma J."/>
        </authorList>
    </citation>
    <scope>NUCLEOTIDE SEQUENCE [LARGE SCALE GENOMIC DNA]</scope>
    <source>
        <strain evidence="3">ZS-22-S1</strain>
    </source>
</reference>
<organism evidence="2 3">
    <name type="scientific">Actinophytocola glycyrrhizae</name>
    <dbReference type="NCBI Taxonomy" id="2044873"/>
    <lineage>
        <taxon>Bacteria</taxon>
        <taxon>Bacillati</taxon>
        <taxon>Actinomycetota</taxon>
        <taxon>Actinomycetes</taxon>
        <taxon>Pseudonocardiales</taxon>
        <taxon>Pseudonocardiaceae</taxon>
    </lineage>
</organism>
<gene>
    <name evidence="2" type="ORF">ACFPCV_13875</name>
</gene>
<dbReference type="PANTHER" id="PTHR41878">
    <property type="entry name" value="LEXA REPRESSOR-RELATED"/>
    <property type="match status" value="1"/>
</dbReference>
<name>A0ABV9S0Z0_9PSEU</name>
<dbReference type="InterPro" id="IPR012912">
    <property type="entry name" value="Plasmid_pRiA4b_Orf3-like"/>
</dbReference>